<evidence type="ECO:0000313" key="11">
    <source>
        <dbReference type="Proteomes" id="UP001274896"/>
    </source>
</evidence>
<keyword evidence="11" id="KW-1185">Reference proteome</keyword>
<accession>A0AAE0RG94</accession>
<dbReference type="PANTHER" id="PTHR21035">
    <property type="entry name" value="28S RIBOSOMAL PROTEIN S26, MITOCHONDRIAL"/>
    <property type="match status" value="1"/>
</dbReference>
<comment type="similarity">
    <text evidence="2">Belongs to the mitochondrion-specific ribosomal protein mS26 family.</text>
</comment>
<keyword evidence="6" id="KW-0687">Ribonucleoprotein</keyword>
<evidence type="ECO:0000256" key="5">
    <source>
        <dbReference type="ARBA" id="ARBA00023128"/>
    </source>
</evidence>
<dbReference type="AlphaFoldDB" id="A0AAE0RG94"/>
<dbReference type="InterPro" id="IPR026140">
    <property type="entry name" value="Ribosomal_mS26"/>
</dbReference>
<dbReference type="Pfam" id="PF14943">
    <property type="entry name" value="MRP-S26"/>
    <property type="match status" value="1"/>
</dbReference>
<evidence type="ECO:0000256" key="2">
    <source>
        <dbReference type="ARBA" id="ARBA00009672"/>
    </source>
</evidence>
<feature type="coiled-coil region" evidence="9">
    <location>
        <begin position="204"/>
        <end position="294"/>
    </location>
</feature>
<evidence type="ECO:0000256" key="3">
    <source>
        <dbReference type="ARBA" id="ARBA00022946"/>
    </source>
</evidence>
<dbReference type="GO" id="GO:0005763">
    <property type="term" value="C:mitochondrial small ribosomal subunit"/>
    <property type="evidence" value="ECO:0007669"/>
    <property type="project" value="InterPro"/>
</dbReference>
<dbReference type="InterPro" id="IPR036388">
    <property type="entry name" value="WH-like_DNA-bd_sf"/>
</dbReference>
<sequence>GKMGKRKDLSEFDKGQIVMARRLDQSISKTAALVGCSRSAVVSIYQKWSKEGTVVNWRQGHGRPRLTDACEEQRLTHTTYLTTYILLWKQYSLMALASFNRIMRRATKQKWVRNGLMNTTLSLRSVVRSRTPVSFVLSPRFGVVVESVRGRKSRTDPKAKSKAGRIKTPPPVDPVEMVVLKERYTEYNLIMRALRLQFKEEMLRKRYEEETGSLAEERAKQEAEEHRSLMAWNDAENLRLRKIRELRVQAETAAAEQRRKEAAILREHELENYIKEKEKEILQLQEEAKNFITLENVDQRIEEALDNPKNYNFAINKEGQVVKRTVLQ</sequence>
<evidence type="ECO:0000256" key="4">
    <source>
        <dbReference type="ARBA" id="ARBA00022980"/>
    </source>
</evidence>
<proteinExistence type="inferred from homology"/>
<evidence type="ECO:0000256" key="7">
    <source>
        <dbReference type="ARBA" id="ARBA00035138"/>
    </source>
</evidence>
<evidence type="ECO:0000256" key="8">
    <source>
        <dbReference type="ARBA" id="ARBA00035344"/>
    </source>
</evidence>
<dbReference type="PANTHER" id="PTHR21035:SF2">
    <property type="entry name" value="SMALL RIBOSOMAL SUBUNIT PROTEIN MS26"/>
    <property type="match status" value="1"/>
</dbReference>
<evidence type="ECO:0000256" key="6">
    <source>
        <dbReference type="ARBA" id="ARBA00023274"/>
    </source>
</evidence>
<name>A0AAE0RG94_9TELE</name>
<evidence type="ECO:0000256" key="9">
    <source>
        <dbReference type="SAM" id="Coils"/>
    </source>
</evidence>
<dbReference type="SUPFAM" id="SSF46689">
    <property type="entry name" value="Homeodomain-like"/>
    <property type="match status" value="1"/>
</dbReference>
<gene>
    <name evidence="10" type="ORF">QTP70_023052</name>
</gene>
<reference evidence="10" key="1">
    <citation type="submission" date="2023-06" db="EMBL/GenBank/DDBJ databases">
        <title>Male Hemibagrus guttatus genome.</title>
        <authorList>
            <person name="Bian C."/>
        </authorList>
    </citation>
    <scope>NUCLEOTIDE SEQUENCE</scope>
    <source>
        <strain evidence="10">Male_cb2023</strain>
        <tissue evidence="10">Muscle</tissue>
    </source>
</reference>
<feature type="non-terminal residue" evidence="10">
    <location>
        <position position="328"/>
    </location>
</feature>
<keyword evidence="5" id="KW-0496">Mitochondrion</keyword>
<dbReference type="Proteomes" id="UP001274896">
    <property type="component" value="Unassembled WGS sequence"/>
</dbReference>
<keyword evidence="4" id="KW-0689">Ribosomal protein</keyword>
<comment type="subcellular location">
    <subcellularLocation>
        <location evidence="1">Mitochondrion</location>
    </subcellularLocation>
</comment>
<dbReference type="InterPro" id="IPR009057">
    <property type="entry name" value="Homeodomain-like_sf"/>
</dbReference>
<keyword evidence="9" id="KW-0175">Coiled coil</keyword>
<evidence type="ECO:0000256" key="1">
    <source>
        <dbReference type="ARBA" id="ARBA00004173"/>
    </source>
</evidence>
<keyword evidence="3" id="KW-0809">Transit peptide</keyword>
<dbReference type="EMBL" id="JAUCMX010000002">
    <property type="protein sequence ID" value="KAK3554414.1"/>
    <property type="molecule type" value="Genomic_DNA"/>
</dbReference>
<organism evidence="10 11">
    <name type="scientific">Hemibagrus guttatus</name>
    <dbReference type="NCBI Taxonomy" id="175788"/>
    <lineage>
        <taxon>Eukaryota</taxon>
        <taxon>Metazoa</taxon>
        <taxon>Chordata</taxon>
        <taxon>Craniata</taxon>
        <taxon>Vertebrata</taxon>
        <taxon>Euteleostomi</taxon>
        <taxon>Actinopterygii</taxon>
        <taxon>Neopterygii</taxon>
        <taxon>Teleostei</taxon>
        <taxon>Ostariophysi</taxon>
        <taxon>Siluriformes</taxon>
        <taxon>Bagridae</taxon>
        <taxon>Hemibagrus</taxon>
    </lineage>
</organism>
<comment type="caution">
    <text evidence="10">The sequence shown here is derived from an EMBL/GenBank/DDBJ whole genome shotgun (WGS) entry which is preliminary data.</text>
</comment>
<protein>
    <recommendedName>
        <fullName evidence="7">Small ribosomal subunit protein mS26</fullName>
    </recommendedName>
    <alternativeName>
        <fullName evidence="8">28S ribosomal protein S26, mitochondrial</fullName>
    </alternativeName>
</protein>
<evidence type="ECO:0000313" key="10">
    <source>
        <dbReference type="EMBL" id="KAK3554414.1"/>
    </source>
</evidence>
<dbReference type="Gene3D" id="1.10.10.10">
    <property type="entry name" value="Winged helix-like DNA-binding domain superfamily/Winged helix DNA-binding domain"/>
    <property type="match status" value="1"/>
</dbReference>